<feature type="region of interest" description="Disordered" evidence="9">
    <location>
        <begin position="982"/>
        <end position="1017"/>
    </location>
</feature>
<feature type="compositionally biased region" description="Polar residues" evidence="9">
    <location>
        <begin position="536"/>
        <end position="549"/>
    </location>
</feature>
<dbReference type="OrthoDB" id="21643at2759"/>
<feature type="compositionally biased region" description="Acidic residues" evidence="9">
    <location>
        <begin position="689"/>
        <end position="699"/>
    </location>
</feature>
<dbReference type="InterPro" id="IPR000504">
    <property type="entry name" value="RRM_dom"/>
</dbReference>
<reference evidence="11" key="2">
    <citation type="submission" date="2025-08" db="UniProtKB">
        <authorList>
            <consortium name="Ensembl"/>
        </authorList>
    </citation>
    <scope>IDENTIFICATION</scope>
    <source>
        <strain evidence="11">Hd-rR</strain>
    </source>
</reference>
<dbReference type="GeneID" id="101165623"/>
<comment type="function">
    <text evidence="5">Plays an essential role in the survival of diffuse-type gastric cancer cells. Acts as a nucleolar anchoring protein for DDX47. May be involved in regulation of gene expression at the post-transcriptional level or in ribosome biogenesis in cancer cells.</text>
</comment>
<proteinExistence type="predicted"/>
<feature type="region of interest" description="Disordered" evidence="9">
    <location>
        <begin position="653"/>
        <end position="770"/>
    </location>
</feature>
<feature type="compositionally biased region" description="Polar residues" evidence="9">
    <location>
        <begin position="935"/>
        <end position="949"/>
    </location>
</feature>
<dbReference type="GO" id="GO:0005686">
    <property type="term" value="C:U2 snRNP"/>
    <property type="evidence" value="ECO:0000318"/>
    <property type="project" value="GO_Central"/>
</dbReference>
<reference evidence="11 12" key="1">
    <citation type="journal article" date="2007" name="Nature">
        <title>The medaka draft genome and insights into vertebrate genome evolution.</title>
        <authorList>
            <person name="Kasahara M."/>
            <person name="Naruse K."/>
            <person name="Sasaki S."/>
            <person name="Nakatani Y."/>
            <person name="Qu W."/>
            <person name="Ahsan B."/>
            <person name="Yamada T."/>
            <person name="Nagayasu Y."/>
            <person name="Doi K."/>
            <person name="Kasai Y."/>
            <person name="Jindo T."/>
            <person name="Kobayashi D."/>
            <person name="Shimada A."/>
            <person name="Toyoda A."/>
            <person name="Kuroki Y."/>
            <person name="Fujiyama A."/>
            <person name="Sasaki T."/>
            <person name="Shimizu A."/>
            <person name="Asakawa S."/>
            <person name="Shimizu N."/>
            <person name="Hashimoto S."/>
            <person name="Yang J."/>
            <person name="Lee Y."/>
            <person name="Matsushima K."/>
            <person name="Sugano S."/>
            <person name="Sakaizumi M."/>
            <person name="Narita T."/>
            <person name="Ohishi K."/>
            <person name="Haga S."/>
            <person name="Ohta F."/>
            <person name="Nomoto H."/>
            <person name="Nogata K."/>
            <person name="Morishita T."/>
            <person name="Endo T."/>
            <person name="Shin-I T."/>
            <person name="Takeda H."/>
            <person name="Morishita S."/>
            <person name="Kohara Y."/>
        </authorList>
    </citation>
    <scope>NUCLEOTIDE SEQUENCE [LARGE SCALE GENOMIC DNA]</scope>
    <source>
        <strain evidence="11 12">Hd-rR</strain>
    </source>
</reference>
<dbReference type="KEGG" id="ola:101165623"/>
<feature type="compositionally biased region" description="Basic and acidic residues" evidence="9">
    <location>
        <begin position="657"/>
        <end position="666"/>
    </location>
</feature>
<evidence type="ECO:0000256" key="4">
    <source>
        <dbReference type="ARBA" id="ARBA00023242"/>
    </source>
</evidence>
<dbReference type="CTD" id="55035"/>
<organism evidence="11 12">
    <name type="scientific">Oryzias latipes</name>
    <name type="common">Japanese rice fish</name>
    <name type="synonym">Japanese killifish</name>
    <dbReference type="NCBI Taxonomy" id="8090"/>
    <lineage>
        <taxon>Eukaryota</taxon>
        <taxon>Metazoa</taxon>
        <taxon>Chordata</taxon>
        <taxon>Craniata</taxon>
        <taxon>Vertebrata</taxon>
        <taxon>Euteleostomi</taxon>
        <taxon>Actinopterygii</taxon>
        <taxon>Neopterygii</taxon>
        <taxon>Teleostei</taxon>
        <taxon>Neoteleostei</taxon>
        <taxon>Acanthomorphata</taxon>
        <taxon>Ovalentaria</taxon>
        <taxon>Atherinomorphae</taxon>
        <taxon>Beloniformes</taxon>
        <taxon>Adrianichthyidae</taxon>
        <taxon>Oryziinae</taxon>
        <taxon>Oryzias</taxon>
    </lineage>
</organism>
<dbReference type="InParanoid" id="H2N033"/>
<feature type="compositionally biased region" description="Basic residues" evidence="9">
    <location>
        <begin position="218"/>
        <end position="227"/>
    </location>
</feature>
<dbReference type="RefSeq" id="XP_020557116.1">
    <property type="nucleotide sequence ID" value="XM_020701457.2"/>
</dbReference>
<feature type="compositionally biased region" description="Basic and acidic residues" evidence="9">
    <location>
        <begin position="513"/>
        <end position="534"/>
    </location>
</feature>
<dbReference type="GO" id="GO:0071011">
    <property type="term" value="C:precatalytic spliceosome"/>
    <property type="evidence" value="ECO:0000318"/>
    <property type="project" value="GO_Central"/>
</dbReference>
<name>H2N033_ORYLA</name>
<evidence type="ECO:0000256" key="5">
    <source>
        <dbReference type="ARBA" id="ARBA00054821"/>
    </source>
</evidence>
<dbReference type="HOGENOM" id="CLU_008415_0_0_1"/>
<dbReference type="GO" id="GO:0005730">
    <property type="term" value="C:nucleolus"/>
    <property type="evidence" value="ECO:0007669"/>
    <property type="project" value="UniProtKB-SubCell"/>
</dbReference>
<comment type="subcellular location">
    <subcellularLocation>
        <location evidence="1">Nucleus</location>
        <location evidence="1">Nucleolus</location>
    </subcellularLocation>
</comment>
<feature type="compositionally biased region" description="Basic and acidic residues" evidence="9">
    <location>
        <begin position="550"/>
        <end position="560"/>
    </location>
</feature>
<dbReference type="SUPFAM" id="SSF54928">
    <property type="entry name" value="RNA-binding domain, RBD"/>
    <property type="match status" value="1"/>
</dbReference>
<feature type="compositionally biased region" description="Polar residues" evidence="9">
    <location>
        <begin position="254"/>
        <end position="269"/>
    </location>
</feature>
<feature type="region of interest" description="Disordered" evidence="9">
    <location>
        <begin position="438"/>
        <end position="641"/>
    </location>
</feature>
<dbReference type="Proteomes" id="UP000001038">
    <property type="component" value="Chromosome 5"/>
</dbReference>
<feature type="region of interest" description="Disordered" evidence="9">
    <location>
        <begin position="849"/>
        <end position="887"/>
    </location>
</feature>
<dbReference type="Ensembl" id="ENSORLT00000024722.2">
    <property type="protein sequence ID" value="ENSORLP00000024721.2"/>
    <property type="gene ID" value="ENSORLG00000019906.2"/>
</dbReference>
<evidence type="ECO:0000256" key="2">
    <source>
        <dbReference type="ARBA" id="ARBA00022553"/>
    </source>
</evidence>
<dbReference type="CDD" id="cd12226">
    <property type="entry name" value="RRM_NOL8"/>
    <property type="match status" value="1"/>
</dbReference>
<dbReference type="RefSeq" id="XP_020557114.1">
    <property type="nucleotide sequence ID" value="XM_020701455.2"/>
</dbReference>
<dbReference type="eggNOG" id="KOG4365">
    <property type="taxonomic scope" value="Eukaryota"/>
</dbReference>
<dbReference type="Bgee" id="ENSORLG00000019906">
    <property type="expression patterns" value="Expressed in gastrula and 14 other cell types or tissues"/>
</dbReference>
<dbReference type="STRING" id="8090.ENSORLP00000024721"/>
<dbReference type="InterPro" id="IPR035979">
    <property type="entry name" value="RBD_domain_sf"/>
</dbReference>
<comment type="subunit">
    <text evidence="6">Interacts with the GTP form of RRAGA, RRAGC and RRAGD. Interacts with NIP7. Interacts with DDX18; the interaction is RNA-dependent. Interacts with DDX47; the interaction is RNA-dependent.</text>
</comment>
<sequence>MRRLFVGGLSHTVTQKELKDRFGKFGDVVDVELRTRRDEEGVPYKTFGYINISISDADLKRCLTVLNKSKWKGGTLQIETAKESFLHRLAQEQQAVANQDLQQAAADDRRQNLLDSLSKAGIDNFTMKAAVPGTEVPGHKDWVVSKFGRVLPVLQLRCQKGNKARVMKYDPSKYSHNIRKLDRCADDQSTPVSQLTWELDGGDDDISRKRRGEFPSYKPRRAKKSRPHGINICKALDRKRLEQNNSSEDDMESKQFSVGPTRTKAQLSPDSDVDSDEDICRLMAAQDSSHNALHQEAGESQLEVVGLEYSVKSGRKDCEDEYDSADTDELFASRRNVSTLINNANEKAKRRSGPLEKEEKVKAPLPLQTFSFKEDFDLGEKRNKSRVLPVLQSSSVSHSDDEEEEEEESEGSCSDSEYEAMFSHGTCLEMSFADLQKLAEDASQSSETACDRGSEENPELAPGPEEWPALKKGISPEEILAAILEESTSDEDGQNERKKPEGVSLPAFQGTKSLKEMDNTLTKEKDGRGMEVKKQMQISEAPQMNTRTSGTERQEGEKKALLQVGKRTLHKVLTASESSSSSDEEEKEEERTTGRQANVAEKLSAEIFSEEDRGKIFPDEGSVEAVPPPFHRKLNAGKEEELQRKANLRRLSALQQKQKEAEEQKRLIQGALANLDAPPPKAGKRVVFDSDDENNEDEEEKKSWAASSKKKLQDIQSEEEAVWSRAVANQRATKDKFTGPQLFDSSEEEDSAEEEDNGFHIRPQFEGQAGQKLMALQHRFGTDERFRMDERFLEEEEEMEANGSLTVEDEALEEEKKNNLSILQNVLGSSKQPSSKTLLKAAKFRDVSTLHYDPSKEEHSAFETKTIKSTESKSARRKKREEAQKLPEVSPEIFYQVSSDLKGVFGQTKEDLSNPEKTNWDQVKEEEDRGKAEELQSSLLSEDPTTTKEGSSGFKFSFFGVDAEASGRETTEYKVESIQAPKVSWQQNQCVHDSSSDEEQERQSTASTETEETPIKSMDLFFFYPGDTRLKEGPTLFCRSSQLEEQREEWEERRTTLRREVRKKHKDAQRKLKAAPKS</sequence>
<evidence type="ECO:0000256" key="3">
    <source>
        <dbReference type="ARBA" id="ARBA00022884"/>
    </source>
</evidence>
<keyword evidence="12" id="KW-1185">Reference proteome</keyword>
<evidence type="ECO:0000256" key="1">
    <source>
        <dbReference type="ARBA" id="ARBA00004604"/>
    </source>
</evidence>
<evidence type="ECO:0000259" key="10">
    <source>
        <dbReference type="PROSITE" id="PS50102"/>
    </source>
</evidence>
<feature type="compositionally biased region" description="Basic residues" evidence="9">
    <location>
        <begin position="1060"/>
        <end position="1078"/>
    </location>
</feature>
<feature type="region of interest" description="Disordered" evidence="9">
    <location>
        <begin position="1041"/>
        <end position="1078"/>
    </location>
</feature>
<evidence type="ECO:0000256" key="6">
    <source>
        <dbReference type="ARBA" id="ARBA00065066"/>
    </source>
</evidence>
<dbReference type="InterPro" id="IPR034138">
    <property type="entry name" value="NOP8_RRM"/>
</dbReference>
<dbReference type="GO" id="GO:0003723">
    <property type="term" value="F:RNA binding"/>
    <property type="evidence" value="ECO:0000318"/>
    <property type="project" value="GO_Central"/>
</dbReference>
<feature type="region of interest" description="Disordered" evidence="9">
    <location>
        <begin position="195"/>
        <end position="229"/>
    </location>
</feature>
<protein>
    <recommendedName>
        <fullName evidence="7">Nucleolar protein 8</fullName>
    </recommendedName>
</protein>
<feature type="compositionally biased region" description="Basic and acidic residues" evidence="9">
    <location>
        <begin position="849"/>
        <end position="885"/>
    </location>
</feature>
<evidence type="ECO:0000313" key="12">
    <source>
        <dbReference type="Proteomes" id="UP000001038"/>
    </source>
</evidence>
<dbReference type="Pfam" id="PF00076">
    <property type="entry name" value="RRM_1"/>
    <property type="match status" value="1"/>
</dbReference>
<accession>H2N033</accession>
<keyword evidence="3 8" id="KW-0694">RNA-binding</keyword>
<gene>
    <name evidence="11" type="primary">NOL8</name>
    <name evidence="11" type="synonym">nol8</name>
</gene>
<keyword evidence="4" id="KW-0539">Nucleus</keyword>
<dbReference type="SMART" id="SM00360">
    <property type="entry name" value="RRM"/>
    <property type="match status" value="1"/>
</dbReference>
<evidence type="ECO:0000313" key="11">
    <source>
        <dbReference type="Ensembl" id="ENSORLP00000024721.2"/>
    </source>
</evidence>
<evidence type="ECO:0000256" key="7">
    <source>
        <dbReference type="ARBA" id="ARBA00068539"/>
    </source>
</evidence>
<dbReference type="InterPro" id="IPR012677">
    <property type="entry name" value="Nucleotide-bd_a/b_plait_sf"/>
</dbReference>
<dbReference type="PANTHER" id="PTHR48029">
    <property type="entry name" value="NUCLEOLAR PROTEIN 8"/>
    <property type="match status" value="1"/>
</dbReference>
<feature type="region of interest" description="Disordered" evidence="9">
    <location>
        <begin position="906"/>
        <end position="953"/>
    </location>
</feature>
<feature type="region of interest" description="Disordered" evidence="9">
    <location>
        <begin position="242"/>
        <end position="275"/>
    </location>
</feature>
<dbReference type="RefSeq" id="XP_020557115.1">
    <property type="nucleotide sequence ID" value="XM_020701456.2"/>
</dbReference>
<reference evidence="11" key="3">
    <citation type="submission" date="2025-09" db="UniProtKB">
        <authorList>
            <consortium name="Ensembl"/>
        </authorList>
    </citation>
    <scope>IDENTIFICATION</scope>
    <source>
        <strain evidence="11">Hd-rR</strain>
    </source>
</reference>
<evidence type="ECO:0000256" key="8">
    <source>
        <dbReference type="PROSITE-ProRule" id="PRU00176"/>
    </source>
</evidence>
<dbReference type="AlphaFoldDB" id="H2N033"/>
<feature type="region of interest" description="Disordered" evidence="9">
    <location>
        <begin position="342"/>
        <end position="362"/>
    </location>
</feature>
<feature type="domain" description="RRM" evidence="10">
    <location>
        <begin position="2"/>
        <end position="83"/>
    </location>
</feature>
<dbReference type="Gene3D" id="3.30.70.330">
    <property type="match status" value="1"/>
</dbReference>
<feature type="compositionally biased region" description="Basic and acidic residues" evidence="9">
    <location>
        <begin position="908"/>
        <end position="934"/>
    </location>
</feature>
<keyword evidence="2" id="KW-0597">Phosphoprotein</keyword>
<feature type="region of interest" description="Disordered" evidence="9">
    <location>
        <begin position="389"/>
        <end position="418"/>
    </location>
</feature>
<feature type="compositionally biased region" description="Basic and acidic residues" evidence="9">
    <location>
        <begin position="1042"/>
        <end position="1059"/>
    </location>
</feature>
<feature type="compositionally biased region" description="Acidic residues" evidence="9">
    <location>
        <begin position="400"/>
        <end position="410"/>
    </location>
</feature>
<evidence type="ECO:0000256" key="9">
    <source>
        <dbReference type="SAM" id="MobiDB-lite"/>
    </source>
</evidence>
<dbReference type="PANTHER" id="PTHR48029:SF1">
    <property type="entry name" value="NUCLEOLAR PROTEIN 8"/>
    <property type="match status" value="1"/>
</dbReference>
<feature type="compositionally biased region" description="Basic and acidic residues" evidence="9">
    <location>
        <begin position="353"/>
        <end position="362"/>
    </location>
</feature>
<dbReference type="GO" id="GO:0000398">
    <property type="term" value="P:mRNA splicing, via spliceosome"/>
    <property type="evidence" value="ECO:0000318"/>
    <property type="project" value="GO_Central"/>
</dbReference>
<dbReference type="PROSITE" id="PS50102">
    <property type="entry name" value="RRM"/>
    <property type="match status" value="1"/>
</dbReference>
<dbReference type="GeneTree" id="ENSGT00390000004860"/>
<dbReference type="FunFam" id="3.30.70.330:FF:000346">
    <property type="entry name" value="Nucleolar protein 8"/>
    <property type="match status" value="1"/>
</dbReference>
<feature type="compositionally biased region" description="Acidic residues" evidence="9">
    <location>
        <begin position="745"/>
        <end position="756"/>
    </location>
</feature>